<dbReference type="EMBL" id="JBHTCA010000007">
    <property type="protein sequence ID" value="MFC7409571.1"/>
    <property type="molecule type" value="Genomic_DNA"/>
</dbReference>
<evidence type="ECO:0000313" key="1">
    <source>
        <dbReference type="EMBL" id="MFC7409571.1"/>
    </source>
</evidence>
<dbReference type="SUPFAM" id="SSF51658">
    <property type="entry name" value="Xylose isomerase-like"/>
    <property type="match status" value="1"/>
</dbReference>
<name>A0ABW2QJG0_9BURK</name>
<dbReference type="Gene3D" id="3.20.20.150">
    <property type="entry name" value="Divalent-metal-dependent TIM barrel enzymes"/>
    <property type="match status" value="1"/>
</dbReference>
<accession>A0ABW2QJG0</accession>
<gene>
    <name evidence="1" type="ORF">ACFQPB_11935</name>
</gene>
<dbReference type="RefSeq" id="WP_382223474.1">
    <property type="nucleotide sequence ID" value="NZ_JBHTCA010000007.1"/>
</dbReference>
<proteinExistence type="predicted"/>
<keyword evidence="2" id="KW-1185">Reference proteome</keyword>
<evidence type="ECO:0000313" key="2">
    <source>
        <dbReference type="Proteomes" id="UP001596501"/>
    </source>
</evidence>
<dbReference type="InterPro" id="IPR036237">
    <property type="entry name" value="Xyl_isomerase-like_sf"/>
</dbReference>
<keyword evidence="1" id="KW-0413">Isomerase</keyword>
<sequence>MTTQPPFLIGCNGRGVQPSSLTQPVGLAELPIREQFRLVKEAEVFDYFDRLPLRSNLHEYTQAMAEFDLPVHTASWFYRLGDAAEHALLMDNLKICREVGARVHNIMTFTHHADGHKLTDDEVVDHYLQVYDAGMALGVAPSFELHVNMWTEDFLQVERVARAVQGRGIPFHFTLDYSHVNFKIGNPQELDLSGVRQAVERGEVVLDPFEPGNLCQRWLDMGMVCWTQLRTVAPNQPTNLWHRLDDAATDPALPFPATVPEAGAQYARGIQYPITKPAPGEWHSPWNAWQLEPSKEAIRLALRYHITHPNSPLRYITTEMINLPDYGLGARYNLLQQNIEAAKFVRRAWDETVALHAAGLL</sequence>
<dbReference type="Proteomes" id="UP001596501">
    <property type="component" value="Unassembled WGS sequence"/>
</dbReference>
<protein>
    <submittedName>
        <fullName evidence="1">Xylose isomerase</fullName>
    </submittedName>
</protein>
<reference evidence="2" key="1">
    <citation type="journal article" date="2019" name="Int. J. Syst. Evol. Microbiol.">
        <title>The Global Catalogue of Microorganisms (GCM) 10K type strain sequencing project: providing services to taxonomists for standard genome sequencing and annotation.</title>
        <authorList>
            <consortium name="The Broad Institute Genomics Platform"/>
            <consortium name="The Broad Institute Genome Sequencing Center for Infectious Disease"/>
            <person name="Wu L."/>
            <person name="Ma J."/>
        </authorList>
    </citation>
    <scope>NUCLEOTIDE SEQUENCE [LARGE SCALE GENOMIC DNA]</scope>
    <source>
        <strain evidence="2">CGMCC 1.12371</strain>
    </source>
</reference>
<organism evidence="1 2">
    <name type="scientific">Hydrogenophaga atypica</name>
    <dbReference type="NCBI Taxonomy" id="249409"/>
    <lineage>
        <taxon>Bacteria</taxon>
        <taxon>Pseudomonadati</taxon>
        <taxon>Pseudomonadota</taxon>
        <taxon>Betaproteobacteria</taxon>
        <taxon>Burkholderiales</taxon>
        <taxon>Comamonadaceae</taxon>
        <taxon>Hydrogenophaga</taxon>
    </lineage>
</organism>
<comment type="caution">
    <text evidence="1">The sequence shown here is derived from an EMBL/GenBank/DDBJ whole genome shotgun (WGS) entry which is preliminary data.</text>
</comment>
<dbReference type="GO" id="GO:0016853">
    <property type="term" value="F:isomerase activity"/>
    <property type="evidence" value="ECO:0007669"/>
    <property type="project" value="UniProtKB-KW"/>
</dbReference>